<evidence type="ECO:0000313" key="2">
    <source>
        <dbReference type="Proteomes" id="UP000622552"/>
    </source>
</evidence>
<proteinExistence type="predicted"/>
<dbReference type="Proteomes" id="UP000622552">
    <property type="component" value="Unassembled WGS sequence"/>
</dbReference>
<protein>
    <submittedName>
        <fullName evidence="1">Uncharacterized protein</fullName>
    </submittedName>
</protein>
<gene>
    <name evidence="1" type="ORF">IW245_002370</name>
</gene>
<accession>A0A8J7KK26</accession>
<keyword evidence="2" id="KW-1185">Reference proteome</keyword>
<dbReference type="AlphaFoldDB" id="A0A8J7KK26"/>
<reference evidence="1" key="1">
    <citation type="submission" date="2020-11" db="EMBL/GenBank/DDBJ databases">
        <title>Sequencing the genomes of 1000 actinobacteria strains.</title>
        <authorList>
            <person name="Klenk H.-P."/>
        </authorList>
    </citation>
    <scope>NUCLEOTIDE SEQUENCE</scope>
    <source>
        <strain evidence="1">DSM 45356</strain>
    </source>
</reference>
<organism evidence="1 2">
    <name type="scientific">Longispora fulva</name>
    <dbReference type="NCBI Taxonomy" id="619741"/>
    <lineage>
        <taxon>Bacteria</taxon>
        <taxon>Bacillati</taxon>
        <taxon>Actinomycetota</taxon>
        <taxon>Actinomycetes</taxon>
        <taxon>Micromonosporales</taxon>
        <taxon>Micromonosporaceae</taxon>
        <taxon>Longispora</taxon>
    </lineage>
</organism>
<dbReference type="EMBL" id="JADOUF010000001">
    <property type="protein sequence ID" value="MBG6136176.1"/>
    <property type="molecule type" value="Genomic_DNA"/>
</dbReference>
<sequence>MVFHGALQRAVALIPDGARNDAGVGPEEVREWLRYQEWEMALDILQDFDGIGWQTVEYWDLLVDAARLIRPLDDGAWLAWRRAETLRGLIRVDLRLVPPDSGGRKAPVPGRGQLRPLWSIGVTTSDGRDDLHVARMWVEAAADIPPGGRGSVRLLPLTPAPWRRLAPGDAITMHEGLPPVGTATITEIQSPRSLER</sequence>
<comment type="caution">
    <text evidence="1">The sequence shown here is derived from an EMBL/GenBank/DDBJ whole genome shotgun (WGS) entry which is preliminary data.</text>
</comment>
<evidence type="ECO:0000313" key="1">
    <source>
        <dbReference type="EMBL" id="MBG6136176.1"/>
    </source>
</evidence>
<name>A0A8J7KK26_9ACTN</name>
<dbReference type="RefSeq" id="WP_197003188.1">
    <property type="nucleotide sequence ID" value="NZ_BONS01000038.1"/>
</dbReference>